<dbReference type="Proteomes" id="UP000265520">
    <property type="component" value="Unassembled WGS sequence"/>
</dbReference>
<evidence type="ECO:0000313" key="2">
    <source>
        <dbReference type="Proteomes" id="UP000265520"/>
    </source>
</evidence>
<reference evidence="1 2" key="1">
    <citation type="journal article" date="2018" name="Front. Plant Sci.">
        <title>Red Clover (Trifolium pratense) and Zigzag Clover (T. medium) - A Picture of Genomic Similarities and Differences.</title>
        <authorList>
            <person name="Dluhosova J."/>
            <person name="Istvanek J."/>
            <person name="Nedelnik J."/>
            <person name="Repkova J."/>
        </authorList>
    </citation>
    <scope>NUCLEOTIDE SEQUENCE [LARGE SCALE GENOMIC DNA]</scope>
    <source>
        <strain evidence="2">cv. 10/8</strain>
        <tissue evidence="1">Leaf</tissue>
    </source>
</reference>
<organism evidence="1 2">
    <name type="scientific">Trifolium medium</name>
    <dbReference type="NCBI Taxonomy" id="97028"/>
    <lineage>
        <taxon>Eukaryota</taxon>
        <taxon>Viridiplantae</taxon>
        <taxon>Streptophyta</taxon>
        <taxon>Embryophyta</taxon>
        <taxon>Tracheophyta</taxon>
        <taxon>Spermatophyta</taxon>
        <taxon>Magnoliopsida</taxon>
        <taxon>eudicotyledons</taxon>
        <taxon>Gunneridae</taxon>
        <taxon>Pentapetalae</taxon>
        <taxon>rosids</taxon>
        <taxon>fabids</taxon>
        <taxon>Fabales</taxon>
        <taxon>Fabaceae</taxon>
        <taxon>Papilionoideae</taxon>
        <taxon>50 kb inversion clade</taxon>
        <taxon>NPAAA clade</taxon>
        <taxon>Hologalegina</taxon>
        <taxon>IRL clade</taxon>
        <taxon>Trifolieae</taxon>
        <taxon>Trifolium</taxon>
    </lineage>
</organism>
<dbReference type="AlphaFoldDB" id="A0A392VLM7"/>
<sequence>WRSAQAKLQEADFGSGLCATHSPGWRNAPSCMQVWLGHCRLRGAQRGLQGARARCLFIG</sequence>
<name>A0A392VLM7_9FABA</name>
<comment type="caution">
    <text evidence="1">The sequence shown here is derived from an EMBL/GenBank/DDBJ whole genome shotgun (WGS) entry which is preliminary data.</text>
</comment>
<accession>A0A392VLM7</accession>
<feature type="non-terminal residue" evidence="1">
    <location>
        <position position="1"/>
    </location>
</feature>
<protein>
    <submittedName>
        <fullName evidence="1">Uncharacterized protein</fullName>
    </submittedName>
</protein>
<keyword evidence="2" id="KW-1185">Reference proteome</keyword>
<evidence type="ECO:0000313" key="1">
    <source>
        <dbReference type="EMBL" id="MCI88797.1"/>
    </source>
</evidence>
<dbReference type="EMBL" id="LXQA011202726">
    <property type="protein sequence ID" value="MCI88797.1"/>
    <property type="molecule type" value="Genomic_DNA"/>
</dbReference>
<proteinExistence type="predicted"/>